<protein>
    <submittedName>
        <fullName evidence="2">ATP-dependent zinc protease</fullName>
    </submittedName>
</protein>
<dbReference type="Gene3D" id="2.40.70.10">
    <property type="entry name" value="Acid Proteases"/>
    <property type="match status" value="1"/>
</dbReference>
<dbReference type="GO" id="GO:0008233">
    <property type="term" value="F:peptidase activity"/>
    <property type="evidence" value="ECO:0007669"/>
    <property type="project" value="UniProtKB-KW"/>
</dbReference>
<dbReference type="RefSeq" id="WP_136867783.1">
    <property type="nucleotide sequence ID" value="NZ_CP046415.1"/>
</dbReference>
<name>A0A6I6D1D5_9GAMM</name>
<keyword evidence="2" id="KW-0378">Hydrolase</keyword>
<accession>A0A6I6D1D5</accession>
<evidence type="ECO:0000259" key="1">
    <source>
        <dbReference type="Pfam" id="PF05618"/>
    </source>
</evidence>
<evidence type="ECO:0000313" key="2">
    <source>
        <dbReference type="EMBL" id="QGT77937.1"/>
    </source>
</evidence>
<evidence type="ECO:0000313" key="3">
    <source>
        <dbReference type="Proteomes" id="UP000427716"/>
    </source>
</evidence>
<dbReference type="KEGG" id="ghl:GM160_02950"/>
<dbReference type="InterPro" id="IPR021109">
    <property type="entry name" value="Peptidase_aspartic_dom_sf"/>
</dbReference>
<reference evidence="2 3" key="1">
    <citation type="submission" date="2019-11" db="EMBL/GenBank/DDBJ databases">
        <authorList>
            <person name="Zhang J."/>
            <person name="Sun C."/>
        </authorList>
    </citation>
    <scope>NUCLEOTIDE SEQUENCE [LARGE SCALE GENOMIC DNA]</scope>
    <source>
        <strain evidence="3">sp2</strain>
    </source>
</reference>
<organism evidence="2 3">
    <name type="scientific">Guyparkeria halophila</name>
    <dbReference type="NCBI Taxonomy" id="47960"/>
    <lineage>
        <taxon>Bacteria</taxon>
        <taxon>Pseudomonadati</taxon>
        <taxon>Pseudomonadota</taxon>
        <taxon>Gammaproteobacteria</taxon>
        <taxon>Chromatiales</taxon>
        <taxon>Thioalkalibacteraceae</taxon>
        <taxon>Guyparkeria</taxon>
    </lineage>
</organism>
<dbReference type="PANTHER" id="PTHR38037">
    <property type="entry name" value="ZN_PROTEASE DOMAIN-CONTAINING PROTEIN"/>
    <property type="match status" value="1"/>
</dbReference>
<dbReference type="InterPro" id="IPR008503">
    <property type="entry name" value="Asp_endopeptidase"/>
</dbReference>
<dbReference type="AlphaFoldDB" id="A0A6I6D1D5"/>
<dbReference type="SUPFAM" id="SSF50630">
    <property type="entry name" value="Acid proteases"/>
    <property type="match status" value="1"/>
</dbReference>
<dbReference type="PANTHER" id="PTHR38037:SF1">
    <property type="entry name" value="ATP-DEPENDENT ZINC PROTEASE DOMAIN-CONTAINING PROTEIN-RELATED"/>
    <property type="match status" value="1"/>
</dbReference>
<keyword evidence="3" id="KW-1185">Reference proteome</keyword>
<sequence length="159" mass="18036">MTDEPIDANEGLVRLGWREWVALPDLGIRRIKVKVDTGARTSALHAFAVDPFRRDGRDWVRIGMHPIQGDNDTVVHCEAELLDRRLVSDSGGHRENRYVIATRLMIGELEERIELTLTDRDTMRFRMLLGRKAMEGRFLVDPAASYLTGKPDLPKPSTG</sequence>
<dbReference type="GO" id="GO:0006508">
    <property type="term" value="P:proteolysis"/>
    <property type="evidence" value="ECO:0007669"/>
    <property type="project" value="UniProtKB-KW"/>
</dbReference>
<keyword evidence="2" id="KW-0645">Protease</keyword>
<gene>
    <name evidence="2" type="ORF">GM160_02950</name>
</gene>
<dbReference type="Pfam" id="PF05618">
    <property type="entry name" value="Zn_protease"/>
    <property type="match status" value="1"/>
</dbReference>
<dbReference type="EMBL" id="CP046415">
    <property type="protein sequence ID" value="QGT77937.1"/>
    <property type="molecule type" value="Genomic_DNA"/>
</dbReference>
<dbReference type="Proteomes" id="UP000427716">
    <property type="component" value="Chromosome"/>
</dbReference>
<proteinExistence type="predicted"/>
<feature type="domain" description="Retropepsin-like aspartic endopeptidase" evidence="1">
    <location>
        <begin position="15"/>
        <end position="150"/>
    </location>
</feature>